<dbReference type="SUPFAM" id="SSF88946">
    <property type="entry name" value="Sigma2 domain of RNA polymerase sigma factors"/>
    <property type="match status" value="1"/>
</dbReference>
<keyword evidence="3" id="KW-1185">Reference proteome</keyword>
<proteinExistence type="predicted"/>
<dbReference type="Pfam" id="PF04542">
    <property type="entry name" value="Sigma70_r2"/>
    <property type="match status" value="1"/>
</dbReference>
<dbReference type="Proteomes" id="UP001213680">
    <property type="component" value="Chromosome"/>
</dbReference>
<reference evidence="2 3" key="1">
    <citation type="submission" date="2023-02" db="EMBL/GenBank/DDBJ databases">
        <title>A bacterium isolated from plastisphere.</title>
        <authorList>
            <person name="Sun Y."/>
        </authorList>
    </citation>
    <scope>NUCLEOTIDE SEQUENCE [LARGE SCALE GENOMIC DNA]</scope>
    <source>
        <strain evidence="3">a-1</strain>
    </source>
</reference>
<evidence type="ECO:0000259" key="1">
    <source>
        <dbReference type="Pfam" id="PF04542"/>
    </source>
</evidence>
<name>A0ABY7WWS6_9BACL</name>
<evidence type="ECO:0000313" key="2">
    <source>
        <dbReference type="EMBL" id="WDH75336.1"/>
    </source>
</evidence>
<protein>
    <submittedName>
        <fullName evidence="2">Sigma factor</fullName>
    </submittedName>
</protein>
<sequence length="147" mass="17134">MPDANEQIKEWEPMIFYVIRQLHLHPNEVDDAAQTARIALWRAIQDGKTLGKTYCFIRIRGAILNERAKQAKTLQHEVASERLPEQIDKSEVPLSLWLDDKRSTLPNRHFTLLCHMLHGTEASLGYSPSRLRAYKAELQRMLREDNE</sequence>
<dbReference type="EMBL" id="CP118099">
    <property type="protein sequence ID" value="WDH75336.1"/>
    <property type="molecule type" value="Genomic_DNA"/>
</dbReference>
<feature type="domain" description="RNA polymerase sigma-70 region 2" evidence="1">
    <location>
        <begin position="8"/>
        <end position="72"/>
    </location>
</feature>
<dbReference type="RefSeq" id="WP_274356503.1">
    <property type="nucleotide sequence ID" value="NZ_CP118099.1"/>
</dbReference>
<dbReference type="InterPro" id="IPR007627">
    <property type="entry name" value="RNA_pol_sigma70_r2"/>
</dbReference>
<gene>
    <name evidence="2" type="ORF">PTI97_10955</name>
</gene>
<accession>A0ABY7WWS6</accession>
<evidence type="ECO:0000313" key="3">
    <source>
        <dbReference type="Proteomes" id="UP001213680"/>
    </source>
</evidence>
<dbReference type="InterPro" id="IPR013325">
    <property type="entry name" value="RNA_pol_sigma_r2"/>
</dbReference>
<organism evidence="2 3">
    <name type="scientific">Exiguobacterium marinum</name>
    <dbReference type="NCBI Taxonomy" id="273528"/>
    <lineage>
        <taxon>Bacteria</taxon>
        <taxon>Bacillati</taxon>
        <taxon>Bacillota</taxon>
        <taxon>Bacilli</taxon>
        <taxon>Bacillales</taxon>
        <taxon>Bacillales Family XII. Incertae Sedis</taxon>
        <taxon>Exiguobacterium</taxon>
    </lineage>
</organism>